<keyword evidence="2" id="KW-1185">Reference proteome</keyword>
<comment type="caution">
    <text evidence="1">The sequence shown here is derived from an EMBL/GenBank/DDBJ whole genome shotgun (WGS) entry which is preliminary data.</text>
</comment>
<proteinExistence type="predicted"/>
<dbReference type="Proteomes" id="UP001165960">
    <property type="component" value="Unassembled WGS sequence"/>
</dbReference>
<organism evidence="1 2">
    <name type="scientific">Entomophthora muscae</name>
    <dbReference type="NCBI Taxonomy" id="34485"/>
    <lineage>
        <taxon>Eukaryota</taxon>
        <taxon>Fungi</taxon>
        <taxon>Fungi incertae sedis</taxon>
        <taxon>Zoopagomycota</taxon>
        <taxon>Entomophthoromycotina</taxon>
        <taxon>Entomophthoromycetes</taxon>
        <taxon>Entomophthorales</taxon>
        <taxon>Entomophthoraceae</taxon>
        <taxon>Entomophthora</taxon>
    </lineage>
</organism>
<accession>A0ACC2RJI9</accession>
<evidence type="ECO:0000313" key="2">
    <source>
        <dbReference type="Proteomes" id="UP001165960"/>
    </source>
</evidence>
<sequence>MVLWSFLSGIFLTNQIITGGQVWKRKEVFPVKEAKFNEDFLPLIGGNKNQTKEETEFNSCQNNLTSGQAPTTPASTLRQPPVAQPAASRPPANPLLACQPPTAQPATCQPTCFLPGSQLAASHPPRSQAPTHSQSESTITCSQSEKSMDAGKIFQKKAYHPEEGGNRVPEFKNYSCPTEEIQAQVLHVSNNSSHDQWVAASQVTRLSLGSNQIMCPKTEIDSKGTLSFSNHMTSCPQEPTGLSQELPN</sequence>
<dbReference type="EMBL" id="QTSX02007168">
    <property type="protein sequence ID" value="KAJ9050186.1"/>
    <property type="molecule type" value="Genomic_DNA"/>
</dbReference>
<name>A0ACC2RJI9_9FUNG</name>
<reference evidence="1" key="1">
    <citation type="submission" date="2022-04" db="EMBL/GenBank/DDBJ databases">
        <title>Genome of the entomopathogenic fungus Entomophthora muscae.</title>
        <authorList>
            <person name="Elya C."/>
            <person name="Lovett B.R."/>
            <person name="Lee E."/>
            <person name="Macias A.M."/>
            <person name="Hajek A.E."/>
            <person name="De Bivort B.L."/>
            <person name="Kasson M.T."/>
            <person name="De Fine Licht H.H."/>
            <person name="Stajich J.E."/>
        </authorList>
    </citation>
    <scope>NUCLEOTIDE SEQUENCE</scope>
    <source>
        <strain evidence="1">Berkeley</strain>
    </source>
</reference>
<protein>
    <submittedName>
        <fullName evidence="1">Uncharacterized protein</fullName>
    </submittedName>
</protein>
<evidence type="ECO:0000313" key="1">
    <source>
        <dbReference type="EMBL" id="KAJ9050186.1"/>
    </source>
</evidence>
<gene>
    <name evidence="1" type="ORF">DSO57_1016687</name>
</gene>